<dbReference type="Proteomes" id="UP000280350">
    <property type="component" value="Unassembled WGS sequence"/>
</dbReference>
<dbReference type="AlphaFoldDB" id="A0AAX1VNE2"/>
<reference evidence="2 3" key="1">
    <citation type="submission" date="2018-08" db="EMBL/GenBank/DDBJ databases">
        <title>Recombination of ecologically and evolutionarily significant loci maintains genetic cohesion in the Pseudomonas syringae species complex.</title>
        <authorList>
            <person name="Dillon M."/>
            <person name="Thakur S."/>
            <person name="Almeida R.N.D."/>
            <person name="Weir B.S."/>
            <person name="Guttman D.S."/>
        </authorList>
    </citation>
    <scope>NUCLEOTIDE SEQUENCE [LARGE SCALE GENOMIC DNA]</scope>
    <source>
        <strain evidence="2 3">ICMP 2851</strain>
    </source>
</reference>
<evidence type="ECO:0008006" key="4">
    <source>
        <dbReference type="Google" id="ProtNLM"/>
    </source>
</evidence>
<feature type="region of interest" description="Disordered" evidence="1">
    <location>
        <begin position="1"/>
        <end position="31"/>
    </location>
</feature>
<proteinExistence type="predicted"/>
<feature type="compositionally biased region" description="Basic and acidic residues" evidence="1">
    <location>
        <begin position="22"/>
        <end position="31"/>
    </location>
</feature>
<evidence type="ECO:0000256" key="1">
    <source>
        <dbReference type="SAM" id="MobiDB-lite"/>
    </source>
</evidence>
<evidence type="ECO:0000313" key="3">
    <source>
        <dbReference type="Proteomes" id="UP000280350"/>
    </source>
</evidence>
<evidence type="ECO:0000313" key="2">
    <source>
        <dbReference type="EMBL" id="RML77014.1"/>
    </source>
</evidence>
<name>A0AAX1VNE2_PSEAJ</name>
<gene>
    <name evidence="2" type="ORF">ALQ89_02172</name>
</gene>
<comment type="caution">
    <text evidence="2">The sequence shown here is derived from an EMBL/GenBank/DDBJ whole genome shotgun (WGS) entry which is preliminary data.</text>
</comment>
<dbReference type="EMBL" id="RBNX01000207">
    <property type="protein sequence ID" value="RML77014.1"/>
    <property type="molecule type" value="Genomic_DNA"/>
</dbReference>
<accession>A0AAX1VNE2</accession>
<protein>
    <recommendedName>
        <fullName evidence="4">NTP pyrophosphohydrolase MazG putative catalytic core domain-containing protein</fullName>
    </recommendedName>
</protein>
<sequence length="106" mass="11796">MGESHQFRPSPATRWAEDVEEHDDRAQPREVDMDNVRESALDDETLEKMESALKEALTAVSEGRLNVDDALGDILYLITSIDNGEPSEIKTWTAPGALTKKVTRIA</sequence>
<organism evidence="2 3">
    <name type="scientific">Pseudomonas amygdali pv. tabaci</name>
    <name type="common">Pseudomonas syringae pv. tabaci</name>
    <dbReference type="NCBI Taxonomy" id="322"/>
    <lineage>
        <taxon>Bacteria</taxon>
        <taxon>Pseudomonadati</taxon>
        <taxon>Pseudomonadota</taxon>
        <taxon>Gammaproteobacteria</taxon>
        <taxon>Pseudomonadales</taxon>
        <taxon>Pseudomonadaceae</taxon>
        <taxon>Pseudomonas</taxon>
        <taxon>Pseudomonas amygdali</taxon>
    </lineage>
</organism>